<keyword evidence="7 11" id="KW-0418">Kinase</keyword>
<keyword evidence="4 11" id="KW-0808">Transferase</keyword>
<dbReference type="Proteomes" id="UP001269375">
    <property type="component" value="Unassembled WGS sequence"/>
</dbReference>
<evidence type="ECO:0000313" key="14">
    <source>
        <dbReference type="Proteomes" id="UP001269375"/>
    </source>
</evidence>
<dbReference type="EMBL" id="JARWAO010000003">
    <property type="protein sequence ID" value="MDR5895836.1"/>
    <property type="molecule type" value="Genomic_DNA"/>
</dbReference>
<dbReference type="GO" id="GO:0004798">
    <property type="term" value="F:dTMP kinase activity"/>
    <property type="evidence" value="ECO:0007669"/>
    <property type="project" value="UniProtKB-EC"/>
</dbReference>
<dbReference type="PANTHER" id="PTHR10344">
    <property type="entry name" value="THYMIDYLATE KINASE"/>
    <property type="match status" value="1"/>
</dbReference>
<name>A0ABU1GWB1_9GAMM</name>
<comment type="catalytic activity">
    <reaction evidence="10 11">
        <text>dTMP + ATP = dTDP + ADP</text>
        <dbReference type="Rhea" id="RHEA:13517"/>
        <dbReference type="ChEBI" id="CHEBI:30616"/>
        <dbReference type="ChEBI" id="CHEBI:58369"/>
        <dbReference type="ChEBI" id="CHEBI:63528"/>
        <dbReference type="ChEBI" id="CHEBI:456216"/>
        <dbReference type="EC" id="2.7.4.9"/>
    </reaction>
</comment>
<evidence type="ECO:0000256" key="11">
    <source>
        <dbReference type="HAMAP-Rule" id="MF_00165"/>
    </source>
</evidence>
<feature type="domain" description="Thymidylate kinase-like" evidence="12">
    <location>
        <begin position="11"/>
        <end position="202"/>
    </location>
</feature>
<comment type="similarity">
    <text evidence="1 11">Belongs to the thymidylate kinase family.</text>
</comment>
<evidence type="ECO:0000256" key="8">
    <source>
        <dbReference type="ARBA" id="ARBA00022840"/>
    </source>
</evidence>
<evidence type="ECO:0000256" key="7">
    <source>
        <dbReference type="ARBA" id="ARBA00022777"/>
    </source>
</evidence>
<evidence type="ECO:0000256" key="4">
    <source>
        <dbReference type="ARBA" id="ARBA00022679"/>
    </source>
</evidence>
<feature type="binding site" evidence="11">
    <location>
        <begin position="13"/>
        <end position="20"/>
    </location>
    <ligand>
        <name>ATP</name>
        <dbReference type="ChEBI" id="CHEBI:30616"/>
    </ligand>
</feature>
<dbReference type="EC" id="2.7.4.9" evidence="2 11"/>
<dbReference type="Gene3D" id="3.40.50.300">
    <property type="entry name" value="P-loop containing nucleotide triphosphate hydrolases"/>
    <property type="match status" value="1"/>
</dbReference>
<accession>A0ABU1GWB1</accession>
<evidence type="ECO:0000256" key="1">
    <source>
        <dbReference type="ARBA" id="ARBA00009776"/>
    </source>
</evidence>
<gene>
    <name evidence="11 13" type="primary">tmk</name>
    <name evidence="13" type="ORF">QC825_07100</name>
</gene>
<dbReference type="InterPro" id="IPR039430">
    <property type="entry name" value="Thymidylate_kin-like_dom"/>
</dbReference>
<keyword evidence="5 11" id="KW-0545">Nucleotide biosynthesis</keyword>
<evidence type="ECO:0000256" key="2">
    <source>
        <dbReference type="ARBA" id="ARBA00012980"/>
    </source>
</evidence>
<evidence type="ECO:0000313" key="13">
    <source>
        <dbReference type="EMBL" id="MDR5895836.1"/>
    </source>
</evidence>
<evidence type="ECO:0000259" key="12">
    <source>
        <dbReference type="Pfam" id="PF02223"/>
    </source>
</evidence>
<evidence type="ECO:0000256" key="3">
    <source>
        <dbReference type="ARBA" id="ARBA00017144"/>
    </source>
</evidence>
<dbReference type="NCBIfam" id="TIGR00041">
    <property type="entry name" value="DTMP_kinase"/>
    <property type="match status" value="1"/>
</dbReference>
<comment type="caution">
    <text evidence="13">The sequence shown here is derived from an EMBL/GenBank/DDBJ whole genome shotgun (WGS) entry which is preliminary data.</text>
</comment>
<dbReference type="CDD" id="cd01672">
    <property type="entry name" value="TMPK"/>
    <property type="match status" value="1"/>
</dbReference>
<dbReference type="PANTHER" id="PTHR10344:SF4">
    <property type="entry name" value="UMP-CMP KINASE 2, MITOCHONDRIAL"/>
    <property type="match status" value="1"/>
</dbReference>
<proteinExistence type="inferred from homology"/>
<evidence type="ECO:0000256" key="10">
    <source>
        <dbReference type="ARBA" id="ARBA00048743"/>
    </source>
</evidence>
<organism evidence="13 14">
    <name type="scientific">Larsenimonas suaedae</name>
    <dbReference type="NCBI Taxonomy" id="1851019"/>
    <lineage>
        <taxon>Bacteria</taxon>
        <taxon>Pseudomonadati</taxon>
        <taxon>Pseudomonadota</taxon>
        <taxon>Gammaproteobacteria</taxon>
        <taxon>Oceanospirillales</taxon>
        <taxon>Halomonadaceae</taxon>
        <taxon>Larsenimonas</taxon>
    </lineage>
</organism>
<reference evidence="13 14" key="1">
    <citation type="submission" date="2023-04" db="EMBL/GenBank/DDBJ databases">
        <title>A long-awaited taxogenomic arrangement of the family Halomonadaceae.</title>
        <authorList>
            <person name="De La Haba R."/>
            <person name="Chuvochina M."/>
            <person name="Wittouck S."/>
            <person name="Arahal D.R."/>
            <person name="Sanchez-Porro C."/>
            <person name="Hugenholtz P."/>
            <person name="Ventosa A."/>
        </authorList>
    </citation>
    <scope>NUCLEOTIDE SEQUENCE [LARGE SCALE GENOMIC DNA]</scope>
    <source>
        <strain evidence="13 14">DSM 22428</strain>
    </source>
</reference>
<dbReference type="HAMAP" id="MF_00165">
    <property type="entry name" value="Thymidylate_kinase"/>
    <property type="match status" value="1"/>
</dbReference>
<comment type="function">
    <text evidence="11">Phosphorylation of dTMP to form dTDP in both de novo and salvage pathways of dTTP synthesis.</text>
</comment>
<dbReference type="InterPro" id="IPR018094">
    <property type="entry name" value="Thymidylate_kinase"/>
</dbReference>
<evidence type="ECO:0000256" key="6">
    <source>
        <dbReference type="ARBA" id="ARBA00022741"/>
    </source>
</evidence>
<dbReference type="SUPFAM" id="SSF52540">
    <property type="entry name" value="P-loop containing nucleoside triphosphate hydrolases"/>
    <property type="match status" value="1"/>
</dbReference>
<dbReference type="RefSeq" id="WP_251589703.1">
    <property type="nucleotide sequence ID" value="NZ_JAMLJI010000001.1"/>
</dbReference>
<sequence length="214" mass="23447">MTVRRGAFITLEGSEGVGKTTNVRFVCERLESMGHEVIRTREPGGTPRAEQIRGLLLAPDSEEPLSDLAELLLVFSARAQHLEQVIRPALARGAFVVCDRFTDATYAYQGAARGCDTKAIEHLEALVQQGLSPDLTLLLDMPVSAAAERLASRGGQADRFEQERSVFFERVRAGYLAAAQRAPERIETIDAARPLEDVQGSIDEALTRLLAAWN</sequence>
<dbReference type="Pfam" id="PF02223">
    <property type="entry name" value="Thymidylate_kin"/>
    <property type="match status" value="1"/>
</dbReference>
<keyword evidence="6 11" id="KW-0547">Nucleotide-binding</keyword>
<evidence type="ECO:0000256" key="5">
    <source>
        <dbReference type="ARBA" id="ARBA00022727"/>
    </source>
</evidence>
<keyword evidence="8 11" id="KW-0067">ATP-binding</keyword>
<protein>
    <recommendedName>
        <fullName evidence="3 11">Thymidylate kinase</fullName>
        <ecNumber evidence="2 11">2.7.4.9</ecNumber>
    </recommendedName>
    <alternativeName>
        <fullName evidence="9 11">dTMP kinase</fullName>
    </alternativeName>
</protein>
<dbReference type="InterPro" id="IPR027417">
    <property type="entry name" value="P-loop_NTPase"/>
</dbReference>
<evidence type="ECO:0000256" key="9">
    <source>
        <dbReference type="ARBA" id="ARBA00029962"/>
    </source>
</evidence>
<keyword evidence="14" id="KW-1185">Reference proteome</keyword>